<dbReference type="RefSeq" id="WP_203734346.1">
    <property type="nucleotide sequence ID" value="NZ_BAAATX010000020.1"/>
</dbReference>
<feature type="signal peptide" evidence="1">
    <location>
        <begin position="1"/>
        <end position="30"/>
    </location>
</feature>
<evidence type="ECO:0000259" key="2">
    <source>
        <dbReference type="Pfam" id="PF13229"/>
    </source>
</evidence>
<evidence type="ECO:0000256" key="1">
    <source>
        <dbReference type="SAM" id="SignalP"/>
    </source>
</evidence>
<dbReference type="InterPro" id="IPR011050">
    <property type="entry name" value="Pectin_lyase_fold/virulence"/>
</dbReference>
<dbReference type="InterPro" id="IPR012334">
    <property type="entry name" value="Pectin_lyas_fold"/>
</dbReference>
<feature type="domain" description="Right handed beta helix" evidence="2">
    <location>
        <begin position="299"/>
        <end position="466"/>
    </location>
</feature>
<dbReference type="Proteomes" id="UP000637628">
    <property type="component" value="Unassembled WGS sequence"/>
</dbReference>
<dbReference type="InterPro" id="IPR039448">
    <property type="entry name" value="Beta_helix"/>
</dbReference>
<dbReference type="EMBL" id="BOML01000063">
    <property type="protein sequence ID" value="GIE06487.1"/>
    <property type="molecule type" value="Genomic_DNA"/>
</dbReference>
<protein>
    <recommendedName>
        <fullName evidence="2">Right handed beta helix domain-containing protein</fullName>
    </recommendedName>
</protein>
<evidence type="ECO:0000313" key="3">
    <source>
        <dbReference type="EMBL" id="GIE06487.1"/>
    </source>
</evidence>
<dbReference type="Pfam" id="PF13229">
    <property type="entry name" value="Beta_helix"/>
    <property type="match status" value="1"/>
</dbReference>
<reference evidence="3 4" key="1">
    <citation type="submission" date="2021-01" db="EMBL/GenBank/DDBJ databases">
        <title>Whole genome shotgun sequence of Actinoplanes durhamensis NBRC 14914.</title>
        <authorList>
            <person name="Komaki H."/>
            <person name="Tamura T."/>
        </authorList>
    </citation>
    <scope>NUCLEOTIDE SEQUENCE [LARGE SCALE GENOMIC DNA]</scope>
    <source>
        <strain evidence="3 4">NBRC 14914</strain>
    </source>
</reference>
<dbReference type="Gene3D" id="2.160.20.10">
    <property type="entry name" value="Single-stranded right-handed beta-helix, Pectin lyase-like"/>
    <property type="match status" value="1"/>
</dbReference>
<accession>A0ABQ3Z9J7</accession>
<dbReference type="SMART" id="SM00710">
    <property type="entry name" value="PbH1"/>
    <property type="match status" value="9"/>
</dbReference>
<organism evidence="3 4">
    <name type="scientific">Paractinoplanes durhamensis</name>
    <dbReference type="NCBI Taxonomy" id="113563"/>
    <lineage>
        <taxon>Bacteria</taxon>
        <taxon>Bacillati</taxon>
        <taxon>Actinomycetota</taxon>
        <taxon>Actinomycetes</taxon>
        <taxon>Micromonosporales</taxon>
        <taxon>Micromonosporaceae</taxon>
        <taxon>Paractinoplanes</taxon>
    </lineage>
</organism>
<keyword evidence="4" id="KW-1185">Reference proteome</keyword>
<gene>
    <name evidence="3" type="ORF">Adu01nite_78370</name>
</gene>
<evidence type="ECO:0000313" key="4">
    <source>
        <dbReference type="Proteomes" id="UP000637628"/>
    </source>
</evidence>
<keyword evidence="1" id="KW-0732">Signal</keyword>
<proteinExistence type="predicted"/>
<comment type="caution">
    <text evidence="3">The sequence shown here is derived from an EMBL/GenBank/DDBJ whole genome shotgun (WGS) entry which is preliminary data.</text>
</comment>
<feature type="chain" id="PRO_5046298748" description="Right handed beta helix domain-containing protein" evidence="1">
    <location>
        <begin position="31"/>
        <end position="558"/>
    </location>
</feature>
<dbReference type="InterPro" id="IPR006626">
    <property type="entry name" value="PbH1"/>
</dbReference>
<sequence length="558" mass="57631">MNSRRWGALAAVVVAAGVLAVSAAATPGFAATGTTYYLDATGGNDANAGTSSAAPWKSLGKLTVTTFKAGDQILLKAGQVWSGYVWPKGSGAAGSPIVLSSYGTGARPRIDGAGTVGSTVKLHNQQYWEVRNLEVTNTAPATGTAGANLKDLRGIHIDGDNGTTLSHLYVDNVYVHDVTGQVNWIGGDTAGNAPGVTFQTGWDNSKKTGGIVFDTTVASITAPGSTPTILNDLVVQNSTISDTSFAGIVVKQYSGDAAGATATGWGNRASASDANFRPHTNVVIRNNYISQANTAYGCNGVYLTDVRGALVTGNTVYKAGTSGIEAYFADNVTVEHNEIYQTSKKAGGADYNGIDPDKATTNILVQYNFVHDNGDGILLCQFAFGSVIVRYNVLKSNTRYPIYLHSDKAATADIYNNTIYNNVSGYLTYGYGSSLAAKYTIRNNIYHSTKANAVLTASSTITYQNNLYAGTLTIPSTDTSAKTGDPKFVNPGVTGPYGTAASGPQLKTALAYALTAGSPAINTGLAISGNGGIDYAGGALYNGAPDIGALEYGAGSAS</sequence>
<dbReference type="SUPFAM" id="SSF51126">
    <property type="entry name" value="Pectin lyase-like"/>
    <property type="match status" value="2"/>
</dbReference>
<name>A0ABQ3Z9J7_9ACTN</name>